<gene>
    <name evidence="2" type="ORF">DV701_05635</name>
</gene>
<feature type="compositionally biased region" description="Basic and acidic residues" evidence="1">
    <location>
        <begin position="115"/>
        <end position="124"/>
    </location>
</feature>
<sequence>MDEGPTRRSRRLRVELGQCALGGGHSLVEMLLLELEICYPLVEVGPVRDKSGTLGLESGTLRLELGDRCSVLPSSGPQQVGLDRASVRELVHHAVADPVREPAAGISRSRLRWSHPGERADGHRGSSNLTGHARGA</sequence>
<organism evidence="2 3">
    <name type="scientific">Ornithinimicrobium avium</name>
    <dbReference type="NCBI Taxonomy" id="2283195"/>
    <lineage>
        <taxon>Bacteria</taxon>
        <taxon>Bacillati</taxon>
        <taxon>Actinomycetota</taxon>
        <taxon>Actinomycetes</taxon>
        <taxon>Micrococcales</taxon>
        <taxon>Ornithinimicrobiaceae</taxon>
        <taxon>Ornithinimicrobium</taxon>
    </lineage>
</organism>
<dbReference type="EMBL" id="CP031229">
    <property type="protein sequence ID" value="AXH95671.1"/>
    <property type="molecule type" value="Genomic_DNA"/>
</dbReference>
<dbReference type="KEGG" id="orn:DV701_05635"/>
<evidence type="ECO:0000256" key="1">
    <source>
        <dbReference type="SAM" id="MobiDB-lite"/>
    </source>
</evidence>
<name>A0A345NKW3_9MICO</name>
<reference evidence="2 3" key="1">
    <citation type="submission" date="2018-07" db="EMBL/GenBank/DDBJ databases">
        <title>Complete genome sequencing of Ornithinimicrobium sp. AMA3305.</title>
        <authorList>
            <person name="Bae J.-W."/>
        </authorList>
    </citation>
    <scope>NUCLEOTIDE SEQUENCE [LARGE SCALE GENOMIC DNA]</scope>
    <source>
        <strain evidence="2 3">AMA3305</strain>
    </source>
</reference>
<feature type="region of interest" description="Disordered" evidence="1">
    <location>
        <begin position="101"/>
        <end position="136"/>
    </location>
</feature>
<evidence type="ECO:0000313" key="2">
    <source>
        <dbReference type="EMBL" id="AXH95671.1"/>
    </source>
</evidence>
<dbReference type="Proteomes" id="UP000253790">
    <property type="component" value="Chromosome"/>
</dbReference>
<keyword evidence="3" id="KW-1185">Reference proteome</keyword>
<accession>A0A345NKW3</accession>
<dbReference type="AlphaFoldDB" id="A0A345NKW3"/>
<evidence type="ECO:0000313" key="3">
    <source>
        <dbReference type="Proteomes" id="UP000253790"/>
    </source>
</evidence>
<protein>
    <submittedName>
        <fullName evidence="2">Uncharacterized protein</fullName>
    </submittedName>
</protein>
<proteinExistence type="predicted"/>